<accession>A0A7C3ERM7</accession>
<keyword evidence="1 2" id="KW-0129">CBS domain</keyword>
<dbReference type="AlphaFoldDB" id="A0A7C3ERM7"/>
<dbReference type="InterPro" id="IPR046342">
    <property type="entry name" value="CBS_dom_sf"/>
</dbReference>
<reference evidence="4" key="1">
    <citation type="journal article" date="2020" name="mSystems">
        <title>Genome- and Community-Level Interaction Insights into Carbon Utilization and Element Cycling Functions of Hydrothermarchaeota in Hydrothermal Sediment.</title>
        <authorList>
            <person name="Zhou Z."/>
            <person name="Liu Y."/>
            <person name="Xu W."/>
            <person name="Pan J."/>
            <person name="Luo Z.H."/>
            <person name="Li M."/>
        </authorList>
    </citation>
    <scope>NUCLEOTIDE SEQUENCE [LARGE SCALE GENOMIC DNA]</scope>
    <source>
        <strain evidence="4">SpSt-468</strain>
    </source>
</reference>
<organism evidence="4">
    <name type="scientific">Candidatus Methanomethylicus mesodigestus</name>
    <dbReference type="NCBI Taxonomy" id="1867258"/>
    <lineage>
        <taxon>Archaea</taxon>
        <taxon>Thermoproteota</taxon>
        <taxon>Methanosuratincolia</taxon>
        <taxon>Candidatus Methanomethylicales</taxon>
        <taxon>Candidatus Methanomethylicaceae</taxon>
        <taxon>Candidatus Methanomethylicus</taxon>
    </lineage>
</organism>
<dbReference type="InterPro" id="IPR051257">
    <property type="entry name" value="Diverse_CBS-Domain"/>
</dbReference>
<dbReference type="PANTHER" id="PTHR43080:SF2">
    <property type="entry name" value="CBS DOMAIN-CONTAINING PROTEIN"/>
    <property type="match status" value="1"/>
</dbReference>
<evidence type="ECO:0000256" key="2">
    <source>
        <dbReference type="PROSITE-ProRule" id="PRU00703"/>
    </source>
</evidence>
<sequence>MKKMKLTDVILKEVPVLSKNRPLLDALEIMNKQDLEGVCVGENGKVIGSVTYRDMLFRIGAQRLRAVAPESIYISGVMHEFPTTVSNDTSIRKAAKLMLELRSSCLPMFYGETYLGLIYKRNMLKLVQDKAIPISSVMRKNYPIVRPNDRIIHARKLILETGMPALPVINEDGRLVGMLGQGDALNALVEFQRYVPEKHQKARIRQLNVSSAMKVGCKTVEPSMQLSEAAQLMLKEKANAILVAESAKLVGMLTPDEVLEYIIGSFAEEQ</sequence>
<feature type="domain" description="CBS" evidence="3">
    <location>
        <begin position="138"/>
        <end position="197"/>
    </location>
</feature>
<dbReference type="Pfam" id="PF00571">
    <property type="entry name" value="CBS"/>
    <property type="match status" value="4"/>
</dbReference>
<dbReference type="PANTHER" id="PTHR43080">
    <property type="entry name" value="CBS DOMAIN-CONTAINING PROTEIN CBSX3, MITOCHONDRIAL"/>
    <property type="match status" value="1"/>
</dbReference>
<feature type="domain" description="CBS" evidence="3">
    <location>
        <begin position="213"/>
        <end position="268"/>
    </location>
</feature>
<dbReference type="CDD" id="cd02205">
    <property type="entry name" value="CBS_pair_SF"/>
    <property type="match status" value="3"/>
</dbReference>
<dbReference type="Gene3D" id="3.90.1280.20">
    <property type="match status" value="1"/>
</dbReference>
<dbReference type="EMBL" id="DSTX01000002">
    <property type="protein sequence ID" value="HFK20144.1"/>
    <property type="molecule type" value="Genomic_DNA"/>
</dbReference>
<evidence type="ECO:0000256" key="1">
    <source>
        <dbReference type="ARBA" id="ARBA00023122"/>
    </source>
</evidence>
<proteinExistence type="predicted"/>
<protein>
    <submittedName>
        <fullName evidence="4">CBS domain-containing protein</fullName>
    </submittedName>
</protein>
<dbReference type="Gene3D" id="3.10.580.10">
    <property type="entry name" value="CBS-domain"/>
    <property type="match status" value="2"/>
</dbReference>
<comment type="caution">
    <text evidence="4">The sequence shown here is derived from an EMBL/GenBank/DDBJ whole genome shotgun (WGS) entry which is preliminary data.</text>
</comment>
<feature type="domain" description="CBS" evidence="3">
    <location>
        <begin position="10"/>
        <end position="67"/>
    </location>
</feature>
<name>A0A7C3ERM7_9CREN</name>
<dbReference type="SUPFAM" id="SSF54631">
    <property type="entry name" value="CBS-domain pair"/>
    <property type="match status" value="2"/>
</dbReference>
<feature type="domain" description="CBS" evidence="3">
    <location>
        <begin position="78"/>
        <end position="134"/>
    </location>
</feature>
<dbReference type="SMART" id="SM00116">
    <property type="entry name" value="CBS"/>
    <property type="match status" value="4"/>
</dbReference>
<dbReference type="PROSITE" id="PS51371">
    <property type="entry name" value="CBS"/>
    <property type="match status" value="4"/>
</dbReference>
<evidence type="ECO:0000259" key="3">
    <source>
        <dbReference type="PROSITE" id="PS51371"/>
    </source>
</evidence>
<gene>
    <name evidence="4" type="ORF">ENS19_02585</name>
</gene>
<evidence type="ECO:0000313" key="4">
    <source>
        <dbReference type="EMBL" id="HFK20144.1"/>
    </source>
</evidence>
<dbReference type="InterPro" id="IPR000644">
    <property type="entry name" value="CBS_dom"/>
</dbReference>